<dbReference type="Proteomes" id="UP000596742">
    <property type="component" value="Unassembled WGS sequence"/>
</dbReference>
<protein>
    <submittedName>
        <fullName evidence="2">Uncharacterized protein</fullName>
    </submittedName>
</protein>
<evidence type="ECO:0000313" key="2">
    <source>
        <dbReference type="EMBL" id="VDI28881.1"/>
    </source>
</evidence>
<reference evidence="2" key="1">
    <citation type="submission" date="2018-11" db="EMBL/GenBank/DDBJ databases">
        <authorList>
            <person name="Alioto T."/>
            <person name="Alioto T."/>
        </authorList>
    </citation>
    <scope>NUCLEOTIDE SEQUENCE</scope>
</reference>
<feature type="compositionally biased region" description="Polar residues" evidence="1">
    <location>
        <begin position="1"/>
        <end position="26"/>
    </location>
</feature>
<comment type="caution">
    <text evidence="2">The sequence shown here is derived from an EMBL/GenBank/DDBJ whole genome shotgun (WGS) entry which is preliminary data.</text>
</comment>
<keyword evidence="3" id="KW-1185">Reference proteome</keyword>
<feature type="compositionally biased region" description="Basic residues" evidence="1">
    <location>
        <begin position="27"/>
        <end position="38"/>
    </location>
</feature>
<organism evidence="2 3">
    <name type="scientific">Mytilus galloprovincialis</name>
    <name type="common">Mediterranean mussel</name>
    <dbReference type="NCBI Taxonomy" id="29158"/>
    <lineage>
        <taxon>Eukaryota</taxon>
        <taxon>Metazoa</taxon>
        <taxon>Spiralia</taxon>
        <taxon>Lophotrochozoa</taxon>
        <taxon>Mollusca</taxon>
        <taxon>Bivalvia</taxon>
        <taxon>Autobranchia</taxon>
        <taxon>Pteriomorphia</taxon>
        <taxon>Mytilida</taxon>
        <taxon>Mytiloidea</taxon>
        <taxon>Mytilidae</taxon>
        <taxon>Mytilinae</taxon>
        <taxon>Mytilus</taxon>
    </lineage>
</organism>
<evidence type="ECO:0000313" key="3">
    <source>
        <dbReference type="Proteomes" id="UP000596742"/>
    </source>
</evidence>
<feature type="region of interest" description="Disordered" evidence="1">
    <location>
        <begin position="1"/>
        <end position="38"/>
    </location>
</feature>
<accession>A0A8B6E6E0</accession>
<evidence type="ECO:0000256" key="1">
    <source>
        <dbReference type="SAM" id="MobiDB-lite"/>
    </source>
</evidence>
<dbReference type="AlphaFoldDB" id="A0A8B6E6E0"/>
<dbReference type="EMBL" id="UYJE01004548">
    <property type="protein sequence ID" value="VDI28881.1"/>
    <property type="molecule type" value="Genomic_DNA"/>
</dbReference>
<sequence length="129" mass="14932">MSGSSQPNTTNVKGPSQTASAASSTRGNRHKQRQKKQRFVQIGNIALSVIKGDIIQQTNIRSSVRNCLKTRANRNSHRYLFGTWNRFLKYPPRTVLLLQYSKLLRFYEEDSYSTVKVVNCSLYRGRWYI</sequence>
<name>A0A8B6E6E0_MYTGA</name>
<gene>
    <name evidence="2" type="ORF">MGAL_10B059325</name>
</gene>
<proteinExistence type="predicted"/>